<evidence type="ECO:0000313" key="3">
    <source>
        <dbReference type="Proteomes" id="UP000076871"/>
    </source>
</evidence>
<feature type="region of interest" description="Disordered" evidence="1">
    <location>
        <begin position="41"/>
        <end position="62"/>
    </location>
</feature>
<name>A0A165CF23_9APHY</name>
<keyword evidence="3" id="KW-1185">Reference proteome</keyword>
<dbReference type="AlphaFoldDB" id="A0A165CF23"/>
<evidence type="ECO:0000313" key="2">
    <source>
        <dbReference type="EMBL" id="KZT02697.1"/>
    </source>
</evidence>
<reference evidence="2 3" key="1">
    <citation type="journal article" date="2016" name="Mol. Biol. Evol.">
        <title>Comparative Genomics of Early-Diverging Mushroom-Forming Fungi Provides Insights into the Origins of Lignocellulose Decay Capabilities.</title>
        <authorList>
            <person name="Nagy L.G."/>
            <person name="Riley R."/>
            <person name="Tritt A."/>
            <person name="Adam C."/>
            <person name="Daum C."/>
            <person name="Floudas D."/>
            <person name="Sun H."/>
            <person name="Yadav J.S."/>
            <person name="Pangilinan J."/>
            <person name="Larsson K.H."/>
            <person name="Matsuura K."/>
            <person name="Barry K."/>
            <person name="Labutti K."/>
            <person name="Kuo R."/>
            <person name="Ohm R.A."/>
            <person name="Bhattacharya S.S."/>
            <person name="Shirouzu T."/>
            <person name="Yoshinaga Y."/>
            <person name="Martin F.M."/>
            <person name="Grigoriev I.V."/>
            <person name="Hibbett D.S."/>
        </authorList>
    </citation>
    <scope>NUCLEOTIDE SEQUENCE [LARGE SCALE GENOMIC DNA]</scope>
    <source>
        <strain evidence="2 3">93-53</strain>
    </source>
</reference>
<organism evidence="2 3">
    <name type="scientific">Laetiporus sulphureus 93-53</name>
    <dbReference type="NCBI Taxonomy" id="1314785"/>
    <lineage>
        <taxon>Eukaryota</taxon>
        <taxon>Fungi</taxon>
        <taxon>Dikarya</taxon>
        <taxon>Basidiomycota</taxon>
        <taxon>Agaricomycotina</taxon>
        <taxon>Agaricomycetes</taxon>
        <taxon>Polyporales</taxon>
        <taxon>Laetiporus</taxon>
    </lineage>
</organism>
<protein>
    <submittedName>
        <fullName evidence="2">Uncharacterized protein</fullName>
    </submittedName>
</protein>
<dbReference type="InParanoid" id="A0A165CF23"/>
<evidence type="ECO:0000256" key="1">
    <source>
        <dbReference type="SAM" id="MobiDB-lite"/>
    </source>
</evidence>
<dbReference type="RefSeq" id="XP_040760437.1">
    <property type="nucleotide sequence ID" value="XM_040902299.1"/>
</dbReference>
<dbReference type="GeneID" id="63819330"/>
<dbReference type="Proteomes" id="UP000076871">
    <property type="component" value="Unassembled WGS sequence"/>
</dbReference>
<proteinExistence type="predicted"/>
<sequence>MAQQRASVVQPPISWAFGKCCMPAYYCASRRSLHTAVQYSRTDRQLKPSRRHKEAGLARGRGCRSPMLSGRDGARSCARVLLSVMSAGGPALVLSTDLPYETLSLQSSLTHTHSSLKRAPAICGGPRMTVSSHAFYVQKSSASRIHTNPYTHAFTDRSPELDTSGIKCDSLPSDASCPPHFDSSLMDGIRLRCHLFAALCSATLLKSVLGYRESGLAAPIIGTSLPQPTSGVYSPMYPSNIEGITDRTVTIQHGD</sequence>
<gene>
    <name evidence="2" type="ORF">LAESUDRAFT_397482</name>
</gene>
<accession>A0A165CF23</accession>
<dbReference type="EMBL" id="KV427650">
    <property type="protein sequence ID" value="KZT02697.1"/>
    <property type="molecule type" value="Genomic_DNA"/>
</dbReference>